<dbReference type="InterPro" id="IPR004010">
    <property type="entry name" value="Double_Cache_2"/>
</dbReference>
<dbReference type="Pfam" id="PF08269">
    <property type="entry name" value="dCache_2"/>
    <property type="match status" value="1"/>
</dbReference>
<evidence type="ECO:0000313" key="3">
    <source>
        <dbReference type="EMBL" id="AEO27367.1"/>
    </source>
</evidence>
<feature type="signal peptide" evidence="1">
    <location>
        <begin position="1"/>
        <end position="22"/>
    </location>
</feature>
<protein>
    <recommendedName>
        <fullName evidence="2">Double Cache domain-containing protein</fullName>
    </recommendedName>
</protein>
<keyword evidence="1" id="KW-0732">Signal</keyword>
<dbReference type="AlphaFoldDB" id="G3LGT3"/>
<reference evidence="3" key="1">
    <citation type="submission" date="2011-07" db="EMBL/GenBank/DDBJ databases">
        <title>Biodegradation of r-limonene and other terpenes by Pseudomonas sp. strain 19-rlim.</title>
        <authorList>
            <person name="Eaton R.W."/>
        </authorList>
    </citation>
    <scope>NUCLEOTIDE SEQUENCE</scope>
    <source>
        <strain evidence="3">19-rlim</strain>
    </source>
</reference>
<proteinExistence type="predicted"/>
<organism evidence="3">
    <name type="scientific">Pseudomonas sp. 19-rlim</name>
    <dbReference type="NCBI Taxonomy" id="1084570"/>
    <lineage>
        <taxon>Bacteria</taxon>
        <taxon>Pseudomonadati</taxon>
        <taxon>Pseudomonadota</taxon>
        <taxon>Gammaproteobacteria</taxon>
        <taxon>Pseudomonadales</taxon>
        <taxon>Pseudomonadaceae</taxon>
        <taxon>Pseudomonas</taxon>
    </lineage>
</organism>
<feature type="domain" description="Double Cache" evidence="2">
    <location>
        <begin position="184"/>
        <end position="282"/>
    </location>
</feature>
<evidence type="ECO:0000259" key="2">
    <source>
        <dbReference type="Pfam" id="PF08269"/>
    </source>
</evidence>
<evidence type="ECO:0000256" key="1">
    <source>
        <dbReference type="SAM" id="SignalP"/>
    </source>
</evidence>
<feature type="chain" id="PRO_5003446761" description="Double Cache domain-containing protein" evidence="1">
    <location>
        <begin position="23"/>
        <end position="284"/>
    </location>
</feature>
<dbReference type="EMBL" id="JN379031">
    <property type="protein sequence ID" value="AEO27367.1"/>
    <property type="molecule type" value="Genomic_DNA"/>
</dbReference>
<sequence length="284" mass="32018">MNLVLRVALFLLALLPGLQAFAQTAVDPAYQEEAGRARALLQKAIDFYKEQGDSAFPVFSRQGGFIDEQLYVYVVDTRGVMLASGGPSVMLIGRDVTSVLDPELKTVFLKALNEPEGQMRDAEYRWMNWNDGKVERKHAYYQRVGDRILAVGYYLPRANPAQARALLDQASDAIRENPEATFKAINDLDRRFYQDDLYVFAVALDTRRFVAHGYNQRLVGTDFQSLKSADGQAIGQSMLDAIKGSSEGELAYLWRNPVTNRSEHKHAYLRKVNGYLVAVGYYSR</sequence>
<accession>G3LGT3</accession>
<dbReference type="Gene3D" id="3.30.450.20">
    <property type="entry name" value="PAS domain"/>
    <property type="match status" value="2"/>
</dbReference>
<name>G3LGT3_9PSED</name>